<dbReference type="Pfam" id="PF25944">
    <property type="entry name" value="Beta-barrel_RND"/>
    <property type="match status" value="1"/>
</dbReference>
<dbReference type="InterPro" id="IPR058627">
    <property type="entry name" value="MdtA-like_C"/>
</dbReference>
<sequence>MLVPYSERYCALLRAGFSLLATAALTAGLPACSKGSAQSAAPPPAEVSAAQVVVKPVRQWDEFTGRIAAIDAVEVRARVSGYIDRIAFKEGDEIKSGDLLFVIDPRPYKAAYDSAAAQLERARAAAQLARAQDQRAQTLIAANAISREDVDTRHAGLAQADADVRAAEAALATTKLNLGFTEVRSPIAGRVSRAMLTDGNLAQADQSVLTSVVSQNPVYVYFQPDEQTYLRYAALARKGQRPDLANPVRIGLANETGFPYSGTVNFVNNQVDSATGTINLRAVVPNPDRALTPGLYARVQLEGSAEFRAMLIDDKAIMTDQDRKYVYVVGPKHEALRKDVTLGGFADGLRIVQSGLAPDDRVIVAGLQKIFFPGAPVNASTVVMGAPAVAPASIAAK</sequence>
<dbReference type="Gene3D" id="2.40.30.170">
    <property type="match status" value="1"/>
</dbReference>
<evidence type="ECO:0000259" key="5">
    <source>
        <dbReference type="Pfam" id="PF25876"/>
    </source>
</evidence>
<reference evidence="9 10" key="1">
    <citation type="submission" date="2019-11" db="EMBL/GenBank/DDBJ databases">
        <title>Metabolism of dissolved organic matter in forest soils.</title>
        <authorList>
            <person name="Cyle K.T."/>
            <person name="Wilhelm R.C."/>
            <person name="Martinez C.E."/>
        </authorList>
    </citation>
    <scope>NUCLEOTIDE SEQUENCE [LARGE SCALE GENOMIC DNA]</scope>
    <source>
        <strain evidence="9 10">5N</strain>
    </source>
</reference>
<dbReference type="NCBIfam" id="TIGR01730">
    <property type="entry name" value="RND_mfp"/>
    <property type="match status" value="1"/>
</dbReference>
<dbReference type="InterPro" id="IPR058625">
    <property type="entry name" value="MdtA-like_BSH"/>
</dbReference>
<evidence type="ECO:0000313" key="9">
    <source>
        <dbReference type="EMBL" id="NPT53810.1"/>
    </source>
</evidence>
<feature type="domain" description="Multidrug resistance protein MdtA-like C-terminal permuted SH3" evidence="8">
    <location>
        <begin position="318"/>
        <end position="369"/>
    </location>
</feature>
<comment type="subcellular location">
    <subcellularLocation>
        <location evidence="1">Cell envelope</location>
    </subcellularLocation>
</comment>
<dbReference type="PANTHER" id="PTHR30158:SF26">
    <property type="entry name" value="RESISTANCE-NODULATION-CELL DIVISION (RND) MULTIDRUG EFFLUX MEMBRANE FUSION PROTEIN MEXE"/>
    <property type="match status" value="1"/>
</dbReference>
<accession>A0A972NLL6</accession>
<protein>
    <submittedName>
        <fullName evidence="9">Efflux RND transporter periplasmic adaptor subunit</fullName>
    </submittedName>
</protein>
<feature type="domain" description="Multidrug resistance protein MdtA-like beta-barrel" evidence="7">
    <location>
        <begin position="217"/>
        <end position="302"/>
    </location>
</feature>
<dbReference type="GO" id="GO:0005886">
    <property type="term" value="C:plasma membrane"/>
    <property type="evidence" value="ECO:0007669"/>
    <property type="project" value="TreeGrafter"/>
</dbReference>
<dbReference type="GO" id="GO:0046677">
    <property type="term" value="P:response to antibiotic"/>
    <property type="evidence" value="ECO:0007669"/>
    <property type="project" value="TreeGrafter"/>
</dbReference>
<feature type="signal peptide" evidence="4">
    <location>
        <begin position="1"/>
        <end position="23"/>
    </location>
</feature>
<feature type="coiled-coil region" evidence="3">
    <location>
        <begin position="112"/>
        <end position="177"/>
    </location>
</feature>
<dbReference type="Pfam" id="PF25967">
    <property type="entry name" value="RND-MFP_C"/>
    <property type="match status" value="1"/>
</dbReference>
<gene>
    <name evidence="9" type="ORF">GNZ13_04075</name>
</gene>
<dbReference type="Gene3D" id="1.10.287.470">
    <property type="entry name" value="Helix hairpin bin"/>
    <property type="match status" value="1"/>
</dbReference>
<feature type="domain" description="Multidrug resistance protein MdtA-like barrel-sandwich hybrid" evidence="6">
    <location>
        <begin position="72"/>
        <end position="208"/>
    </location>
</feature>
<dbReference type="AlphaFoldDB" id="A0A972NLL6"/>
<evidence type="ECO:0000256" key="2">
    <source>
        <dbReference type="ARBA" id="ARBA00009477"/>
    </source>
</evidence>
<dbReference type="GO" id="GO:0022857">
    <property type="term" value="F:transmembrane transporter activity"/>
    <property type="evidence" value="ECO:0007669"/>
    <property type="project" value="InterPro"/>
</dbReference>
<dbReference type="Proteomes" id="UP000655523">
    <property type="component" value="Unassembled WGS sequence"/>
</dbReference>
<comment type="similarity">
    <text evidence="2">Belongs to the membrane fusion protein (MFP) (TC 8.A.1) family.</text>
</comment>
<name>A0A972NLL6_9BURK</name>
<dbReference type="InterPro" id="IPR058626">
    <property type="entry name" value="MdtA-like_b-barrel"/>
</dbReference>
<keyword evidence="10" id="KW-1185">Reference proteome</keyword>
<keyword evidence="4" id="KW-0732">Signal</keyword>
<comment type="caution">
    <text evidence="9">The sequence shown here is derived from an EMBL/GenBank/DDBJ whole genome shotgun (WGS) entry which is preliminary data.</text>
</comment>
<evidence type="ECO:0000256" key="1">
    <source>
        <dbReference type="ARBA" id="ARBA00004196"/>
    </source>
</evidence>
<dbReference type="GO" id="GO:0030313">
    <property type="term" value="C:cell envelope"/>
    <property type="evidence" value="ECO:0007669"/>
    <property type="project" value="UniProtKB-SubCell"/>
</dbReference>
<proteinExistence type="inferred from homology"/>
<dbReference type="Pfam" id="PF25917">
    <property type="entry name" value="BSH_RND"/>
    <property type="match status" value="1"/>
</dbReference>
<keyword evidence="3" id="KW-0175">Coiled coil</keyword>
<dbReference type="InterPro" id="IPR058624">
    <property type="entry name" value="MdtA-like_HH"/>
</dbReference>
<evidence type="ECO:0000256" key="3">
    <source>
        <dbReference type="SAM" id="Coils"/>
    </source>
</evidence>
<dbReference type="RefSeq" id="WP_172160736.1">
    <property type="nucleotide sequence ID" value="NZ_WOEZ01000020.1"/>
</dbReference>
<dbReference type="PANTHER" id="PTHR30158">
    <property type="entry name" value="ACRA/E-RELATED COMPONENT OF DRUG EFFLUX TRANSPORTER"/>
    <property type="match status" value="1"/>
</dbReference>
<dbReference type="Gene3D" id="2.40.50.100">
    <property type="match status" value="1"/>
</dbReference>
<evidence type="ECO:0000313" key="10">
    <source>
        <dbReference type="Proteomes" id="UP000655523"/>
    </source>
</evidence>
<evidence type="ECO:0000259" key="6">
    <source>
        <dbReference type="Pfam" id="PF25917"/>
    </source>
</evidence>
<dbReference type="SUPFAM" id="SSF111369">
    <property type="entry name" value="HlyD-like secretion proteins"/>
    <property type="match status" value="1"/>
</dbReference>
<dbReference type="Pfam" id="PF25876">
    <property type="entry name" value="HH_MFP_RND"/>
    <property type="match status" value="1"/>
</dbReference>
<feature type="domain" description="Multidrug resistance protein MdtA-like alpha-helical hairpin" evidence="5">
    <location>
        <begin position="112"/>
        <end position="181"/>
    </location>
</feature>
<organism evidence="9 10">
    <name type="scientific">Paraburkholderia elongata</name>
    <dbReference type="NCBI Taxonomy" id="2675747"/>
    <lineage>
        <taxon>Bacteria</taxon>
        <taxon>Pseudomonadati</taxon>
        <taxon>Pseudomonadota</taxon>
        <taxon>Betaproteobacteria</taxon>
        <taxon>Burkholderiales</taxon>
        <taxon>Burkholderiaceae</taxon>
        <taxon>Paraburkholderia</taxon>
    </lineage>
</organism>
<evidence type="ECO:0000259" key="7">
    <source>
        <dbReference type="Pfam" id="PF25944"/>
    </source>
</evidence>
<dbReference type="Gene3D" id="2.40.420.20">
    <property type="match status" value="1"/>
</dbReference>
<dbReference type="EMBL" id="WOEZ01000020">
    <property type="protein sequence ID" value="NPT53810.1"/>
    <property type="molecule type" value="Genomic_DNA"/>
</dbReference>
<evidence type="ECO:0000259" key="8">
    <source>
        <dbReference type="Pfam" id="PF25967"/>
    </source>
</evidence>
<dbReference type="InterPro" id="IPR006143">
    <property type="entry name" value="RND_pump_MFP"/>
</dbReference>
<evidence type="ECO:0000256" key="4">
    <source>
        <dbReference type="SAM" id="SignalP"/>
    </source>
</evidence>
<feature type="chain" id="PRO_5037629144" evidence="4">
    <location>
        <begin position="24"/>
        <end position="397"/>
    </location>
</feature>